<keyword evidence="5" id="KW-1185">Reference proteome</keyword>
<keyword evidence="2" id="KW-0521">NADP</keyword>
<evidence type="ECO:0000256" key="3">
    <source>
        <dbReference type="ARBA" id="ARBA00023002"/>
    </source>
</evidence>
<evidence type="ECO:0000313" key="5">
    <source>
        <dbReference type="Proteomes" id="UP000653480"/>
    </source>
</evidence>
<dbReference type="AlphaFoldDB" id="A0A8H9H8Z6"/>
<evidence type="ECO:0000313" key="4">
    <source>
        <dbReference type="EMBL" id="GGO25914.1"/>
    </source>
</evidence>
<reference evidence="4" key="2">
    <citation type="submission" date="2020-09" db="EMBL/GenBank/DDBJ databases">
        <authorList>
            <person name="Sun Q."/>
            <person name="Zhou Y."/>
        </authorList>
    </citation>
    <scope>NUCLEOTIDE SEQUENCE</scope>
    <source>
        <strain evidence="4">CGMCC 4.7138</strain>
    </source>
</reference>
<reference evidence="4" key="1">
    <citation type="journal article" date="2014" name="Int. J. Syst. Evol. Microbiol.">
        <title>Complete genome sequence of Corynebacterium casei LMG S-19264T (=DSM 44701T), isolated from a smear-ripened cheese.</title>
        <authorList>
            <consortium name="US DOE Joint Genome Institute (JGI-PGF)"/>
            <person name="Walter F."/>
            <person name="Albersmeier A."/>
            <person name="Kalinowski J."/>
            <person name="Ruckert C."/>
        </authorList>
    </citation>
    <scope>NUCLEOTIDE SEQUENCE</scope>
    <source>
        <strain evidence="4">CGMCC 4.7138</strain>
    </source>
</reference>
<evidence type="ECO:0008006" key="6">
    <source>
        <dbReference type="Google" id="ProtNLM"/>
    </source>
</evidence>
<organism evidence="4 5">
    <name type="scientific">Microbispora bryophytorum</name>
    <dbReference type="NCBI Taxonomy" id="1460882"/>
    <lineage>
        <taxon>Bacteria</taxon>
        <taxon>Bacillati</taxon>
        <taxon>Actinomycetota</taxon>
        <taxon>Actinomycetes</taxon>
        <taxon>Streptosporangiales</taxon>
        <taxon>Streptosporangiaceae</taxon>
        <taxon>Microbispora</taxon>
    </lineage>
</organism>
<dbReference type="PRINTS" id="PR00081">
    <property type="entry name" value="GDHRDH"/>
</dbReference>
<dbReference type="GO" id="GO:0016491">
    <property type="term" value="F:oxidoreductase activity"/>
    <property type="evidence" value="ECO:0007669"/>
    <property type="project" value="UniProtKB-KW"/>
</dbReference>
<dbReference type="PANTHER" id="PTHR43490">
    <property type="entry name" value="(+)-NEOMENTHOL DEHYDROGENASE"/>
    <property type="match status" value="1"/>
</dbReference>
<protein>
    <recommendedName>
        <fullName evidence="6">SDR family NAD(P)-dependent oxidoreductase</fullName>
    </recommendedName>
</protein>
<keyword evidence="3" id="KW-0560">Oxidoreductase</keyword>
<sequence length="139" mass="14340">MELVREVFDTNALGVITVTNAVLPLLRRSPAARIVNLSSHAASLAMTAEADGPLSGLPSVAYSPAKTALNALTLQYANELRKENILVNAAAPGYVDTDINGHSGFLTPAQGAAVVVRLATLGEGGPTGGFFSEDGPLPW</sequence>
<proteinExistence type="inferred from homology"/>
<name>A0A8H9H8Z6_9ACTN</name>
<dbReference type="EMBL" id="BMMN01000013">
    <property type="protein sequence ID" value="GGO25914.1"/>
    <property type="molecule type" value="Genomic_DNA"/>
</dbReference>
<dbReference type="Gene3D" id="3.40.50.720">
    <property type="entry name" value="NAD(P)-binding Rossmann-like Domain"/>
    <property type="match status" value="1"/>
</dbReference>
<comment type="caution">
    <text evidence="4">The sequence shown here is derived from an EMBL/GenBank/DDBJ whole genome shotgun (WGS) entry which is preliminary data.</text>
</comment>
<dbReference type="InterPro" id="IPR002347">
    <property type="entry name" value="SDR_fam"/>
</dbReference>
<dbReference type="Proteomes" id="UP000653480">
    <property type="component" value="Unassembled WGS sequence"/>
</dbReference>
<evidence type="ECO:0000256" key="1">
    <source>
        <dbReference type="ARBA" id="ARBA00006484"/>
    </source>
</evidence>
<gene>
    <name evidence="4" type="ORF">GCM10011574_57770</name>
</gene>
<comment type="similarity">
    <text evidence="1">Belongs to the short-chain dehydrogenases/reductases (SDR) family.</text>
</comment>
<dbReference type="RefSeq" id="WP_268239533.1">
    <property type="nucleotide sequence ID" value="NZ_BMMN01000013.1"/>
</dbReference>
<dbReference type="Pfam" id="PF00106">
    <property type="entry name" value="adh_short"/>
    <property type="match status" value="1"/>
</dbReference>
<dbReference type="SUPFAM" id="SSF51735">
    <property type="entry name" value="NAD(P)-binding Rossmann-fold domains"/>
    <property type="match status" value="1"/>
</dbReference>
<accession>A0A8H9H8Z6</accession>
<dbReference type="PANTHER" id="PTHR43490:SF99">
    <property type="entry name" value="SHORT-CHAIN DEHYDROGENASE_REDUCTASE"/>
    <property type="match status" value="1"/>
</dbReference>
<dbReference type="InterPro" id="IPR036291">
    <property type="entry name" value="NAD(P)-bd_dom_sf"/>
</dbReference>
<evidence type="ECO:0000256" key="2">
    <source>
        <dbReference type="ARBA" id="ARBA00022857"/>
    </source>
</evidence>